<comment type="caution">
    <text evidence="1">The sequence shown here is derived from an EMBL/GenBank/DDBJ whole genome shotgun (WGS) entry which is preliminary data.</text>
</comment>
<dbReference type="OrthoDB" id="343092at2759"/>
<dbReference type="EMBL" id="CACVBM020000199">
    <property type="protein sequence ID" value="CAA7015695.1"/>
    <property type="molecule type" value="Genomic_DNA"/>
</dbReference>
<evidence type="ECO:0000313" key="1">
    <source>
        <dbReference type="EMBL" id="CAA7015695.1"/>
    </source>
</evidence>
<gene>
    <name evidence="1" type="ORF">MERR_LOCUS2930</name>
</gene>
<proteinExistence type="predicted"/>
<keyword evidence="2" id="KW-1185">Reference proteome</keyword>
<evidence type="ECO:0000313" key="2">
    <source>
        <dbReference type="Proteomes" id="UP000467841"/>
    </source>
</evidence>
<dbReference type="AlphaFoldDB" id="A0A6D2HQA8"/>
<name>A0A6D2HQA8_9BRAS</name>
<protein>
    <submittedName>
        <fullName evidence="1">Uncharacterized protein</fullName>
    </submittedName>
</protein>
<sequence length="123" mass="13688">MPKLLLLLAFSASFPSLPLPYVTVVFIVTRLFTSAASIFRKRFNIPRIFNTLLDVCRFLVARPCAQISSPQAVLQIYFPGLILHLASLGGKIPYVVVVYEAEDFCNLVANESILENISRVGDQ</sequence>
<accession>A0A6D2HQA8</accession>
<reference evidence="1" key="1">
    <citation type="submission" date="2020-01" db="EMBL/GenBank/DDBJ databases">
        <authorList>
            <person name="Mishra B."/>
        </authorList>
    </citation>
    <scope>NUCLEOTIDE SEQUENCE [LARGE SCALE GENOMIC DNA]</scope>
</reference>
<dbReference type="Proteomes" id="UP000467841">
    <property type="component" value="Unassembled WGS sequence"/>
</dbReference>
<organism evidence="1 2">
    <name type="scientific">Microthlaspi erraticum</name>
    <dbReference type="NCBI Taxonomy" id="1685480"/>
    <lineage>
        <taxon>Eukaryota</taxon>
        <taxon>Viridiplantae</taxon>
        <taxon>Streptophyta</taxon>
        <taxon>Embryophyta</taxon>
        <taxon>Tracheophyta</taxon>
        <taxon>Spermatophyta</taxon>
        <taxon>Magnoliopsida</taxon>
        <taxon>eudicotyledons</taxon>
        <taxon>Gunneridae</taxon>
        <taxon>Pentapetalae</taxon>
        <taxon>rosids</taxon>
        <taxon>malvids</taxon>
        <taxon>Brassicales</taxon>
        <taxon>Brassicaceae</taxon>
        <taxon>Coluteocarpeae</taxon>
        <taxon>Microthlaspi</taxon>
    </lineage>
</organism>